<evidence type="ECO:0000313" key="1">
    <source>
        <dbReference type="EMBL" id="MBB5721607.1"/>
    </source>
</evidence>
<dbReference type="AlphaFoldDB" id="A0A7W9BJW7"/>
<dbReference type="Proteomes" id="UP000535415">
    <property type="component" value="Unassembled WGS sequence"/>
</dbReference>
<evidence type="ECO:0000313" key="2">
    <source>
        <dbReference type="Proteomes" id="UP000535415"/>
    </source>
</evidence>
<reference evidence="1 2" key="1">
    <citation type="submission" date="2020-08" db="EMBL/GenBank/DDBJ databases">
        <title>Genomic Encyclopedia of Type Strains, Phase IV (KMG-IV): sequencing the most valuable type-strain genomes for metagenomic binning, comparative biology and taxonomic classification.</title>
        <authorList>
            <person name="Goeker M."/>
        </authorList>
    </citation>
    <scope>NUCLEOTIDE SEQUENCE [LARGE SCALE GENOMIC DNA]</scope>
    <source>
        <strain evidence="1 2">DSM 101064</strain>
    </source>
</reference>
<accession>A0A7W9BJW7</accession>
<name>A0A7W9BJW7_9RHOB</name>
<protein>
    <submittedName>
        <fullName evidence="1">Uncharacterized protein</fullName>
    </submittedName>
</protein>
<dbReference type="EMBL" id="JACIJM010000003">
    <property type="protein sequence ID" value="MBB5721607.1"/>
    <property type="molecule type" value="Genomic_DNA"/>
</dbReference>
<sequence>MIYAQADYFRIPLLDGQFGVGQVFEVAAGDENALFCGISTIRADTTTDIAPFDLPDVIAMVRVQDTAIAGGDWPLAGFNQIPRFRSVLNYNGAKALGFPDMPVLEPAVIEAFTNAVHGLYPWDAFGPLFDQIKRSDLDTPPKAIR</sequence>
<proteinExistence type="predicted"/>
<gene>
    <name evidence="1" type="ORF">FHS72_001219</name>
</gene>
<dbReference type="RefSeq" id="WP_183527089.1">
    <property type="nucleotide sequence ID" value="NZ_JACIJM010000003.1"/>
</dbReference>
<keyword evidence="2" id="KW-1185">Reference proteome</keyword>
<comment type="caution">
    <text evidence="1">The sequence shown here is derived from an EMBL/GenBank/DDBJ whole genome shotgun (WGS) entry which is preliminary data.</text>
</comment>
<organism evidence="1 2">
    <name type="scientific">Yoonia ponticola</name>
    <dbReference type="NCBI Taxonomy" id="1524255"/>
    <lineage>
        <taxon>Bacteria</taxon>
        <taxon>Pseudomonadati</taxon>
        <taxon>Pseudomonadota</taxon>
        <taxon>Alphaproteobacteria</taxon>
        <taxon>Rhodobacterales</taxon>
        <taxon>Paracoccaceae</taxon>
        <taxon>Yoonia</taxon>
    </lineage>
</organism>